<accession>A0A0K2GDM2</accession>
<dbReference type="PANTHER" id="PTHR34203">
    <property type="entry name" value="METHYLTRANSFERASE, FKBM FAMILY PROTEIN"/>
    <property type="match status" value="1"/>
</dbReference>
<dbReference type="AlphaFoldDB" id="A0A0K2GDM2"/>
<dbReference type="InterPro" id="IPR006342">
    <property type="entry name" value="FkbM_mtfrase"/>
</dbReference>
<dbReference type="InterPro" id="IPR052514">
    <property type="entry name" value="SAM-dependent_MTase"/>
</dbReference>
<dbReference type="PANTHER" id="PTHR34203:SF15">
    <property type="entry name" value="SLL1173 PROTEIN"/>
    <property type="match status" value="1"/>
</dbReference>
<proteinExistence type="predicted"/>
<dbReference type="RefSeq" id="WP_053380135.1">
    <property type="nucleotide sequence ID" value="NZ_CP011801.1"/>
</dbReference>
<dbReference type="InterPro" id="IPR029063">
    <property type="entry name" value="SAM-dependent_MTases_sf"/>
</dbReference>
<organism evidence="2 3">
    <name type="scientific">Nitrospira moscoviensis</name>
    <dbReference type="NCBI Taxonomy" id="42253"/>
    <lineage>
        <taxon>Bacteria</taxon>
        <taxon>Pseudomonadati</taxon>
        <taxon>Nitrospirota</taxon>
        <taxon>Nitrospiria</taxon>
        <taxon>Nitrospirales</taxon>
        <taxon>Nitrospiraceae</taxon>
        <taxon>Nitrospira</taxon>
    </lineage>
</organism>
<name>A0A0K2GDM2_NITMO</name>
<dbReference type="SUPFAM" id="SSF53335">
    <property type="entry name" value="S-adenosyl-L-methionine-dependent methyltransferases"/>
    <property type="match status" value="1"/>
</dbReference>
<gene>
    <name evidence="2" type="ORF">NITMOv2_2642</name>
</gene>
<keyword evidence="3" id="KW-1185">Reference proteome</keyword>
<feature type="domain" description="Methyltransferase FkbM" evidence="1">
    <location>
        <begin position="94"/>
        <end position="220"/>
    </location>
</feature>
<sequence>MKIGRRNLSVLMNRLRDVNNYKAVSRFMRIHPRPVRAIVEEVLSLGRYPRTVEVRTPTGRCEARLYSAADLSTLNLIFCREDYYTPEDADVVVDIGANIGLSALYWLTRNHGSVVYCYEPSPMSYERLVANLRQYGPRVVPHRLAVSDFSGTAELGLEESGVYSSLDLPAARRVECRVVHINDVLEAVLARHGRIDVLKIDSEGHELRTIMAIRPEFWARIRCLNTDCRGAAPFVPADFRCSRRSSAERFVREMAGC</sequence>
<dbReference type="Proteomes" id="UP000069205">
    <property type="component" value="Chromosome"/>
</dbReference>
<dbReference type="Pfam" id="PF05050">
    <property type="entry name" value="Methyltransf_21"/>
    <property type="match status" value="1"/>
</dbReference>
<dbReference type="PATRIC" id="fig|42253.5.peg.2613"/>
<dbReference type="STRING" id="42253.NITMOv2_2642"/>
<evidence type="ECO:0000259" key="1">
    <source>
        <dbReference type="Pfam" id="PF05050"/>
    </source>
</evidence>
<dbReference type="NCBIfam" id="TIGR01444">
    <property type="entry name" value="fkbM_fam"/>
    <property type="match status" value="1"/>
</dbReference>
<evidence type="ECO:0000313" key="3">
    <source>
        <dbReference type="Proteomes" id="UP000069205"/>
    </source>
</evidence>
<dbReference type="EMBL" id="CP011801">
    <property type="protein sequence ID" value="ALA59055.1"/>
    <property type="molecule type" value="Genomic_DNA"/>
</dbReference>
<dbReference type="Gene3D" id="3.40.50.150">
    <property type="entry name" value="Vaccinia Virus protein VP39"/>
    <property type="match status" value="1"/>
</dbReference>
<dbReference type="KEGG" id="nmv:NITMOv2_2642"/>
<protein>
    <recommendedName>
        <fullName evidence="1">Methyltransferase FkbM domain-containing protein</fullName>
    </recommendedName>
</protein>
<evidence type="ECO:0000313" key="2">
    <source>
        <dbReference type="EMBL" id="ALA59055.1"/>
    </source>
</evidence>
<dbReference type="OrthoDB" id="5679686at2"/>
<reference evidence="2 3" key="1">
    <citation type="journal article" date="2015" name="Proc. Natl. Acad. Sci. U.S.A.">
        <title>Expanded metabolic versatility of ubiquitous nitrite-oxidizing bacteria from the genus Nitrospira.</title>
        <authorList>
            <person name="Koch H."/>
            <person name="Lucker S."/>
            <person name="Albertsen M."/>
            <person name="Kitzinger K."/>
            <person name="Herbold C."/>
            <person name="Spieck E."/>
            <person name="Nielsen P.H."/>
            <person name="Wagner M."/>
            <person name="Daims H."/>
        </authorList>
    </citation>
    <scope>NUCLEOTIDE SEQUENCE [LARGE SCALE GENOMIC DNA]</scope>
    <source>
        <strain evidence="2 3">NSP M-1</strain>
    </source>
</reference>